<reference evidence="2" key="1">
    <citation type="submission" date="2022-11" db="UniProtKB">
        <authorList>
            <consortium name="WormBaseParasite"/>
        </authorList>
    </citation>
    <scope>IDENTIFICATION</scope>
</reference>
<dbReference type="Proteomes" id="UP000887576">
    <property type="component" value="Unplaced"/>
</dbReference>
<accession>A0AC34QHA3</accession>
<proteinExistence type="predicted"/>
<dbReference type="WBParaSite" id="JU765_v2.g16331.t2">
    <property type="protein sequence ID" value="JU765_v2.g16331.t2"/>
    <property type="gene ID" value="JU765_v2.g16331"/>
</dbReference>
<organism evidence="1 2">
    <name type="scientific">Panagrolaimus sp. JU765</name>
    <dbReference type="NCBI Taxonomy" id="591449"/>
    <lineage>
        <taxon>Eukaryota</taxon>
        <taxon>Metazoa</taxon>
        <taxon>Ecdysozoa</taxon>
        <taxon>Nematoda</taxon>
        <taxon>Chromadorea</taxon>
        <taxon>Rhabditida</taxon>
        <taxon>Tylenchina</taxon>
        <taxon>Panagrolaimomorpha</taxon>
        <taxon>Panagrolaimoidea</taxon>
        <taxon>Panagrolaimidae</taxon>
        <taxon>Panagrolaimus</taxon>
    </lineage>
</organism>
<name>A0AC34QHA3_9BILA</name>
<evidence type="ECO:0000313" key="1">
    <source>
        <dbReference type="Proteomes" id="UP000887576"/>
    </source>
</evidence>
<protein>
    <submittedName>
        <fullName evidence="2">Phospholipid/glycerol acyltransferase domain-containing protein</fullName>
    </submittedName>
</protein>
<sequence length="505" mass="57035">MTFVIPSGEHFLLLLGFMFPPLLLLVVLVVLLASFGKSFGIREMYVGCLLHIFKWAAGEIKTAKAQEKLFVAGADSLDEDNSEDDDSCVGSDYASDVSTPVSENLFGCVKSDSGTSLSDLTGLKQRTASAQSIIVRSTDVNKIDEMVDNDIVNCRGRAVLDDSLYFIKAGIESIVEDVVTCRFEAEQLACWNMMTRTSHFWCEFISWKLNILYLFGFAFRYCFLVPIRVVIFFIGLIFLVMSTTLLGIIPDGKIKRSLNQKCMLTSFRILSRCVTAVIYFHDKHNKAKNGGICVANHTSPLDVLILNSDSCYALIGQRHSGFLGFLQRALSRATNHIWFERSVSRDRSYVATVLQKHAEDPNNLPVLIFPEGTCINNTSVMQFRKGCFETDQVVYPIAMKYDPRFGDAFWNSSAQGWTEYIMQMISSWAIICHVWYLPPMKKMADENAIQFANRVKKTIALKAGLIDLEWDGQLKRSRVPETLIAKTRDKYFKRLSRYSSTCEAD</sequence>
<evidence type="ECO:0000313" key="2">
    <source>
        <dbReference type="WBParaSite" id="JU765_v2.g16331.t2"/>
    </source>
</evidence>